<dbReference type="STRING" id="76595.SAMN05660313_01130"/>
<keyword evidence="4" id="KW-1185">Reference proteome</keyword>
<dbReference type="AlphaFoldDB" id="A0A1K1N5M1"/>
<feature type="transmembrane region" description="Helical" evidence="1">
    <location>
        <begin position="266"/>
        <end position="283"/>
    </location>
</feature>
<accession>A0A1K1N5M1</accession>
<keyword evidence="1" id="KW-0812">Transmembrane</keyword>
<name>A0A1K1N5M1_9FLAO</name>
<evidence type="ECO:0000313" key="3">
    <source>
        <dbReference type="EMBL" id="SFW29646.1"/>
    </source>
</evidence>
<dbReference type="Pfam" id="PF14258">
    <property type="entry name" value="DUF4350"/>
    <property type="match status" value="1"/>
</dbReference>
<dbReference type="RefSeq" id="WP_072302767.1">
    <property type="nucleotide sequence ID" value="NZ_FPIY01000001.1"/>
</dbReference>
<keyword evidence="1" id="KW-1133">Transmembrane helix</keyword>
<dbReference type="OrthoDB" id="1111222at2"/>
<feature type="domain" description="DUF4350" evidence="2">
    <location>
        <begin position="40"/>
        <end position="231"/>
    </location>
</feature>
<feature type="transmembrane region" description="Helical" evidence="1">
    <location>
        <begin position="6"/>
        <end position="22"/>
    </location>
</feature>
<proteinExistence type="predicted"/>
<dbReference type="InterPro" id="IPR025646">
    <property type="entry name" value="DUF4350"/>
</dbReference>
<evidence type="ECO:0000313" key="4">
    <source>
        <dbReference type="Proteomes" id="UP000183257"/>
    </source>
</evidence>
<evidence type="ECO:0000256" key="1">
    <source>
        <dbReference type="SAM" id="Phobius"/>
    </source>
</evidence>
<reference evidence="4" key="1">
    <citation type="submission" date="2016-11" db="EMBL/GenBank/DDBJ databases">
        <authorList>
            <person name="Varghese N."/>
            <person name="Submissions S."/>
        </authorList>
    </citation>
    <scope>NUCLEOTIDE SEQUENCE [LARGE SCALE GENOMIC DNA]</scope>
    <source>
        <strain evidence="4">DSM 24786</strain>
    </source>
</reference>
<dbReference type="EMBL" id="FPIY01000001">
    <property type="protein sequence ID" value="SFW29646.1"/>
    <property type="molecule type" value="Genomic_DNA"/>
</dbReference>
<keyword evidence="1" id="KW-0472">Membrane</keyword>
<gene>
    <name evidence="3" type="ORF">SAMN05660313_01130</name>
</gene>
<dbReference type="Proteomes" id="UP000183257">
    <property type="component" value="Unassembled WGS sequence"/>
</dbReference>
<organism evidence="3 4">
    <name type="scientific">Cellulophaga fucicola</name>
    <dbReference type="NCBI Taxonomy" id="76595"/>
    <lineage>
        <taxon>Bacteria</taxon>
        <taxon>Pseudomonadati</taxon>
        <taxon>Bacteroidota</taxon>
        <taxon>Flavobacteriia</taxon>
        <taxon>Flavobacteriales</taxon>
        <taxon>Flavobacteriaceae</taxon>
        <taxon>Cellulophaga</taxon>
    </lineage>
</organism>
<protein>
    <recommendedName>
        <fullName evidence="2">DUF4350 domain-containing protein</fullName>
    </recommendedName>
</protein>
<sequence>MIKKGGTYIIIIVITLVVYLALEYSKPKQVNWFPSFASHHKIAYGTKVLNDLMEKRFEDKMTSVYQPPYTYLKDNDTITGTYFLLNNSLELDKNEVNELLDWTAKGNTLFLAGSSFGTSLKNELGFKTKTLYSDDIQHQFYMQLVNPSLKNKKPIVFSKKSNVNYFSEIDTLNTTVLGVIDNFKTISIKNANVIKQDYGKGKVILSTFPTAFTNYFILQNSNNTDYTAALLSYIDSNKNIYVDNHHKAGKKFYTSPMRVFLSAKELKWAYYIAIIGALLYVFFEGKRKQRAIPIVTPLKNQTLAFTRTIADMYFKRNRQKEIVEHKINFFLDYVRSKFHVNTLEQNDDFYNTISARSFHTKEETRELFSLLDQLLEQHTVTNEELLSLDKKIEKFKAKANGSK</sequence>
<evidence type="ECO:0000259" key="2">
    <source>
        <dbReference type="Pfam" id="PF14258"/>
    </source>
</evidence>